<keyword evidence="2 4" id="KW-0732">Signal</keyword>
<dbReference type="GO" id="GO:0042597">
    <property type="term" value="C:periplasmic space"/>
    <property type="evidence" value="ECO:0007669"/>
    <property type="project" value="UniProtKB-SubCell"/>
</dbReference>
<dbReference type="AlphaFoldDB" id="F2IWZ3"/>
<gene>
    <name evidence="5" type="ordered locus">SL003B_3148</name>
</gene>
<comment type="subcellular location">
    <subcellularLocation>
        <location evidence="1">Periplasm</location>
    </subcellularLocation>
</comment>
<evidence type="ECO:0000313" key="5">
    <source>
        <dbReference type="EMBL" id="ADZ71570.1"/>
    </source>
</evidence>
<evidence type="ECO:0000256" key="4">
    <source>
        <dbReference type="SAM" id="SignalP"/>
    </source>
</evidence>
<sequence length="336" mass="35817">MLKFKRSMMPALACAIMLGAGPAKAETLRLGDFQSTTHIVSVEGTTRWMKAVEEATKGEITFEHFPSEQATKAAALLDAVNHGILDAALIGTIYHGESLPMNSVVGLPGFYGSAVTGTAALQAMLADGPLREELLESGVVPIFGFVLPPYQVLAKKRLGGPADWSNLNIRTAGSTQAMTARSLGAVGVSIPGPEVYTAVETGRLDGILFPLASVPGYNLQEVVTHISRNGSFGGYSFVMVVHRDRFEGLPEAVRTAMLEAGKDVAAHVAKAQDDSIEDLAGKWTGQGIDVYEFTEDELAAQRSAMADVSADWLTRIGRGEETAKAVLEQYRMLTSD</sequence>
<dbReference type="GO" id="GO:0055085">
    <property type="term" value="P:transmembrane transport"/>
    <property type="evidence" value="ECO:0007669"/>
    <property type="project" value="InterPro"/>
</dbReference>
<dbReference type="NCBIfam" id="NF037995">
    <property type="entry name" value="TRAP_S1"/>
    <property type="match status" value="1"/>
</dbReference>
<dbReference type="STRING" id="991905.SL003B_3148"/>
<dbReference type="PANTHER" id="PTHR33376">
    <property type="match status" value="1"/>
</dbReference>
<dbReference type="InterPro" id="IPR018389">
    <property type="entry name" value="DctP_fam"/>
</dbReference>
<evidence type="ECO:0000256" key="3">
    <source>
        <dbReference type="ARBA" id="ARBA00022764"/>
    </source>
</evidence>
<evidence type="ECO:0000256" key="1">
    <source>
        <dbReference type="ARBA" id="ARBA00004418"/>
    </source>
</evidence>
<dbReference type="KEGG" id="pgv:SL003B_3148"/>
<accession>F2IWZ3</accession>
<name>F2IWZ3_POLGS</name>
<dbReference type="InterPro" id="IPR038404">
    <property type="entry name" value="TRAP_DctP_sf"/>
</dbReference>
<dbReference type="HOGENOM" id="CLU_036176_2_0_5"/>
<evidence type="ECO:0000256" key="2">
    <source>
        <dbReference type="ARBA" id="ARBA00022729"/>
    </source>
</evidence>
<keyword evidence="3" id="KW-0574">Periplasm</keyword>
<dbReference type="PATRIC" id="fig|991905.3.peg.3233"/>
<dbReference type="EMBL" id="CP002568">
    <property type="protein sequence ID" value="ADZ71570.1"/>
    <property type="molecule type" value="Genomic_DNA"/>
</dbReference>
<reference evidence="5 6" key="1">
    <citation type="journal article" date="2011" name="J. Bacteriol.">
        <title>Complete genome sequence of Polymorphum gilvum SL003B-26A1T, a crude oil-degrading bacterium from oil-polluted saline soil.</title>
        <authorList>
            <person name="Li S.G."/>
            <person name="Tang Y.Q."/>
            <person name="Nie Y."/>
            <person name="Cai M."/>
            <person name="Wu X.L."/>
        </authorList>
    </citation>
    <scope>NUCLEOTIDE SEQUENCE [LARGE SCALE GENOMIC DNA]</scope>
    <source>
        <strain evidence="6">LMG 25793 / CGMCC 1.9160 / SL003B-26A1</strain>
    </source>
</reference>
<dbReference type="RefSeq" id="WP_013653881.1">
    <property type="nucleotide sequence ID" value="NC_015259.1"/>
</dbReference>
<evidence type="ECO:0000313" key="6">
    <source>
        <dbReference type="Proteomes" id="UP000008130"/>
    </source>
</evidence>
<dbReference type="Pfam" id="PF03480">
    <property type="entry name" value="DctP"/>
    <property type="match status" value="1"/>
</dbReference>
<feature type="signal peptide" evidence="4">
    <location>
        <begin position="1"/>
        <end position="25"/>
    </location>
</feature>
<dbReference type="eggNOG" id="COG1638">
    <property type="taxonomic scope" value="Bacteria"/>
</dbReference>
<dbReference type="CDD" id="cd13601">
    <property type="entry name" value="PBP2_TRAP_DctP1_3_4_like"/>
    <property type="match status" value="1"/>
</dbReference>
<proteinExistence type="predicted"/>
<feature type="chain" id="PRO_5003280016" evidence="4">
    <location>
        <begin position="26"/>
        <end position="336"/>
    </location>
</feature>
<dbReference type="Gene3D" id="3.40.190.170">
    <property type="entry name" value="Bacterial extracellular solute-binding protein, family 7"/>
    <property type="match status" value="1"/>
</dbReference>
<protein>
    <submittedName>
        <fullName evidence="5">Uncharacterized protein</fullName>
    </submittedName>
</protein>
<dbReference type="PANTHER" id="PTHR33376:SF15">
    <property type="entry name" value="BLL6794 PROTEIN"/>
    <property type="match status" value="1"/>
</dbReference>
<keyword evidence="6" id="KW-1185">Reference proteome</keyword>
<organism evidence="5 6">
    <name type="scientific">Polymorphum gilvum (strain LMG 25793 / CGMCC 1.9160 / SL003B-26A1)</name>
    <dbReference type="NCBI Taxonomy" id="991905"/>
    <lineage>
        <taxon>Bacteria</taxon>
        <taxon>Pseudomonadati</taxon>
        <taxon>Pseudomonadota</taxon>
        <taxon>Alphaproteobacteria</taxon>
        <taxon>Rhodobacterales</taxon>
        <taxon>Paracoccaceae</taxon>
        <taxon>Polymorphum</taxon>
    </lineage>
</organism>
<dbReference type="Proteomes" id="UP000008130">
    <property type="component" value="Chromosome"/>
</dbReference>